<dbReference type="RefSeq" id="WP_408085746.1">
    <property type="nucleotide sequence ID" value="NZ_JBELPZ010000016.1"/>
</dbReference>
<keyword evidence="2" id="KW-1185">Reference proteome</keyword>
<evidence type="ECO:0000313" key="2">
    <source>
        <dbReference type="Proteomes" id="UP001629156"/>
    </source>
</evidence>
<dbReference type="Gene3D" id="2.40.128.640">
    <property type="match status" value="1"/>
</dbReference>
<comment type="caution">
    <text evidence="1">The sequence shown here is derived from an EMBL/GenBank/DDBJ whole genome shotgun (WGS) entry which is preliminary data.</text>
</comment>
<dbReference type="InterPro" id="IPR007298">
    <property type="entry name" value="Cu-R_lipoprotein_NlpE"/>
</dbReference>
<dbReference type="EMBL" id="JBELPZ010000016">
    <property type="protein sequence ID" value="MFL9845428.1"/>
    <property type="molecule type" value="Genomic_DNA"/>
</dbReference>
<sequence>MPCPTINCKGTNMSITLGEGKTYSLSVQDKGREDKPRIFEGTFFIKDTVITLDAEGDHLKFRVYDDSLKKLDKFGNPEQYGPPEGYILKKN</sequence>
<organism evidence="1 2">
    <name type="scientific">Flavobacterium rhizosphaerae</name>
    <dbReference type="NCBI Taxonomy" id="3163298"/>
    <lineage>
        <taxon>Bacteria</taxon>
        <taxon>Pseudomonadati</taxon>
        <taxon>Bacteroidota</taxon>
        <taxon>Flavobacteriia</taxon>
        <taxon>Flavobacteriales</taxon>
        <taxon>Flavobacteriaceae</taxon>
        <taxon>Flavobacterium</taxon>
    </lineage>
</organism>
<accession>A0ABW8YYU1</accession>
<proteinExistence type="predicted"/>
<dbReference type="Pfam" id="PF04170">
    <property type="entry name" value="NlpE"/>
    <property type="match status" value="1"/>
</dbReference>
<name>A0ABW8YYU1_9FLAO</name>
<gene>
    <name evidence="1" type="ORF">ABS766_13450</name>
</gene>
<dbReference type="Proteomes" id="UP001629156">
    <property type="component" value="Unassembled WGS sequence"/>
</dbReference>
<evidence type="ECO:0000313" key="1">
    <source>
        <dbReference type="EMBL" id="MFL9845428.1"/>
    </source>
</evidence>
<protein>
    <submittedName>
        <fullName evidence="1">Copper resistance protein NlpE N-terminal domain-containing protein</fullName>
    </submittedName>
</protein>
<reference evidence="1 2" key="1">
    <citation type="submission" date="2024-06" db="EMBL/GenBank/DDBJ databases">
        <authorList>
            <person name="Kaempfer P."/>
            <person name="Viver T."/>
        </authorList>
    </citation>
    <scope>NUCLEOTIDE SEQUENCE [LARGE SCALE GENOMIC DNA]</scope>
    <source>
        <strain evidence="1 2">ST-119</strain>
    </source>
</reference>